<keyword evidence="2" id="KW-1185">Reference proteome</keyword>
<evidence type="ECO:0000313" key="2">
    <source>
        <dbReference type="Proteomes" id="UP000250140"/>
    </source>
</evidence>
<evidence type="ECO:0000313" key="1">
    <source>
        <dbReference type="EMBL" id="OCL06408.1"/>
    </source>
</evidence>
<organism evidence="1 2">
    <name type="scientific">Glonium stellatum</name>
    <dbReference type="NCBI Taxonomy" id="574774"/>
    <lineage>
        <taxon>Eukaryota</taxon>
        <taxon>Fungi</taxon>
        <taxon>Dikarya</taxon>
        <taxon>Ascomycota</taxon>
        <taxon>Pezizomycotina</taxon>
        <taxon>Dothideomycetes</taxon>
        <taxon>Pleosporomycetidae</taxon>
        <taxon>Gloniales</taxon>
        <taxon>Gloniaceae</taxon>
        <taxon>Glonium</taxon>
    </lineage>
</organism>
<reference evidence="1 2" key="1">
    <citation type="journal article" date="2016" name="Nat. Commun.">
        <title>Ectomycorrhizal ecology is imprinted in the genome of the dominant symbiotic fungus Cenococcum geophilum.</title>
        <authorList>
            <consortium name="DOE Joint Genome Institute"/>
            <person name="Peter M."/>
            <person name="Kohler A."/>
            <person name="Ohm R.A."/>
            <person name="Kuo A."/>
            <person name="Krutzmann J."/>
            <person name="Morin E."/>
            <person name="Arend M."/>
            <person name="Barry K.W."/>
            <person name="Binder M."/>
            <person name="Choi C."/>
            <person name="Clum A."/>
            <person name="Copeland A."/>
            <person name="Grisel N."/>
            <person name="Haridas S."/>
            <person name="Kipfer T."/>
            <person name="LaButti K."/>
            <person name="Lindquist E."/>
            <person name="Lipzen A."/>
            <person name="Maire R."/>
            <person name="Meier B."/>
            <person name="Mihaltcheva S."/>
            <person name="Molinier V."/>
            <person name="Murat C."/>
            <person name="Poggeler S."/>
            <person name="Quandt C.A."/>
            <person name="Sperisen C."/>
            <person name="Tritt A."/>
            <person name="Tisserant E."/>
            <person name="Crous P.W."/>
            <person name="Henrissat B."/>
            <person name="Nehls U."/>
            <person name="Egli S."/>
            <person name="Spatafora J.W."/>
            <person name="Grigoriev I.V."/>
            <person name="Martin F.M."/>
        </authorList>
    </citation>
    <scope>NUCLEOTIDE SEQUENCE [LARGE SCALE GENOMIC DNA]</scope>
    <source>
        <strain evidence="1 2">CBS 207.34</strain>
    </source>
</reference>
<gene>
    <name evidence="1" type="ORF">AOQ84DRAFT_355482</name>
</gene>
<proteinExistence type="predicted"/>
<name>A0A8E2JR41_9PEZI</name>
<protein>
    <submittedName>
        <fullName evidence="1">Uncharacterized protein</fullName>
    </submittedName>
</protein>
<dbReference type="EMBL" id="KV750077">
    <property type="protein sequence ID" value="OCL06408.1"/>
    <property type="molecule type" value="Genomic_DNA"/>
</dbReference>
<dbReference type="AlphaFoldDB" id="A0A8E2JR41"/>
<dbReference type="Proteomes" id="UP000250140">
    <property type="component" value="Unassembled WGS sequence"/>
</dbReference>
<accession>A0A8E2JR41</accession>
<sequence length="74" mass="7847">MGDGLRVAQLGFCLVLHAASSPYARFRQVGSAARCNQPQPACADSAMQALAECCGHTGRLPPLNPALKTYPPHR</sequence>